<dbReference type="RefSeq" id="WP_115499904.1">
    <property type="nucleotide sequence ID" value="NZ_JACRTI010000027.1"/>
</dbReference>
<feature type="signal peptide" evidence="1">
    <location>
        <begin position="1"/>
        <end position="22"/>
    </location>
</feature>
<keyword evidence="1" id="KW-0732">Signal</keyword>
<evidence type="ECO:0000313" key="6">
    <source>
        <dbReference type="Proteomes" id="UP000629596"/>
    </source>
</evidence>
<evidence type="ECO:0000259" key="2">
    <source>
        <dbReference type="Pfam" id="PF11396"/>
    </source>
</evidence>
<dbReference type="Proteomes" id="UP000629596">
    <property type="component" value="Unassembled WGS sequence"/>
</dbReference>
<evidence type="ECO:0000313" key="5">
    <source>
        <dbReference type="Proteomes" id="UP000256321"/>
    </source>
</evidence>
<dbReference type="EMBL" id="QREV01000027">
    <property type="protein sequence ID" value="RDU48913.1"/>
    <property type="molecule type" value="Genomic_DNA"/>
</dbReference>
<dbReference type="EMBL" id="JACRTI010000027">
    <property type="protein sequence ID" value="MBC8602400.1"/>
    <property type="molecule type" value="Genomic_DNA"/>
</dbReference>
<sequence length="150" mass="17432">MRKNTEWILILLFAIIAQNALANGPSTLESQKKFPSACRMFILKHFPETEIAHIELENGFFQSKCYHVILTNGIDIHFRQSNGKWIQIKGKPGTIPEKIFPDHLIKYLEDFYPATRIVIATKEENRYRIKLNDETELAFDCYGNPAKDNF</sequence>
<name>A0A3D8HD56_9BACT</name>
<evidence type="ECO:0000313" key="4">
    <source>
        <dbReference type="EMBL" id="RDU48913.1"/>
    </source>
</evidence>
<proteinExistence type="predicted"/>
<gene>
    <name evidence="4" type="ORF">DWU89_12135</name>
    <name evidence="3" type="ORF">H8784_11830</name>
</gene>
<keyword evidence="6" id="KW-1185">Reference proteome</keyword>
<evidence type="ECO:0000256" key="1">
    <source>
        <dbReference type="SAM" id="SignalP"/>
    </source>
</evidence>
<accession>A0A3D8HD56</accession>
<dbReference type="InterPro" id="IPR021533">
    <property type="entry name" value="PepSY-like"/>
</dbReference>
<dbReference type="Pfam" id="PF11396">
    <property type="entry name" value="PepSY_like"/>
    <property type="match status" value="1"/>
</dbReference>
<dbReference type="Proteomes" id="UP000256321">
    <property type="component" value="Unassembled WGS sequence"/>
</dbReference>
<feature type="domain" description="Putative beta-lactamase-inhibitor-like PepSY-like" evidence="2">
    <location>
        <begin position="65"/>
        <end position="144"/>
    </location>
</feature>
<evidence type="ECO:0000313" key="3">
    <source>
        <dbReference type="EMBL" id="MBC8602400.1"/>
    </source>
</evidence>
<reference evidence="3 6" key="2">
    <citation type="submission" date="2020-08" db="EMBL/GenBank/DDBJ databases">
        <title>Genome public.</title>
        <authorList>
            <person name="Liu C."/>
            <person name="Sun Q."/>
        </authorList>
    </citation>
    <scope>NUCLEOTIDE SEQUENCE [LARGE SCALE GENOMIC DNA]</scope>
    <source>
        <strain evidence="3 6">426_9</strain>
    </source>
</reference>
<comment type="caution">
    <text evidence="4">The sequence shown here is derived from an EMBL/GenBank/DDBJ whole genome shotgun (WGS) entry which is preliminary data.</text>
</comment>
<dbReference type="SUPFAM" id="SSF160574">
    <property type="entry name" value="BT0923-like"/>
    <property type="match status" value="1"/>
</dbReference>
<feature type="chain" id="PRO_5017816788" evidence="1">
    <location>
        <begin position="23"/>
        <end position="150"/>
    </location>
</feature>
<organism evidence="4 5">
    <name type="scientific">Parabacteroides acidifaciens</name>
    <dbReference type="NCBI Taxonomy" id="2290935"/>
    <lineage>
        <taxon>Bacteria</taxon>
        <taxon>Pseudomonadati</taxon>
        <taxon>Bacteroidota</taxon>
        <taxon>Bacteroidia</taxon>
        <taxon>Bacteroidales</taxon>
        <taxon>Tannerellaceae</taxon>
        <taxon>Parabacteroides</taxon>
    </lineage>
</organism>
<protein>
    <submittedName>
        <fullName evidence="3">PepSY-like domain-containing protein</fullName>
    </submittedName>
</protein>
<dbReference type="Gene3D" id="3.40.1420.30">
    <property type="match status" value="1"/>
</dbReference>
<dbReference type="AlphaFoldDB" id="A0A3D8HD56"/>
<reference evidence="4 5" key="1">
    <citation type="submission" date="2018-07" db="EMBL/GenBank/DDBJ databases">
        <title>Parabacteroides acidifaciens nov. sp., isolated from human feces.</title>
        <authorList>
            <person name="Wang Y.J."/>
        </authorList>
    </citation>
    <scope>NUCLEOTIDE SEQUENCE [LARGE SCALE GENOMIC DNA]</scope>
    <source>
        <strain evidence="4 5">426-9</strain>
    </source>
</reference>